<feature type="coiled-coil region" evidence="1">
    <location>
        <begin position="242"/>
        <end position="269"/>
    </location>
</feature>
<gene>
    <name evidence="3" type="ORF">F6J89_24645</name>
</gene>
<feature type="region of interest" description="Disordered" evidence="2">
    <location>
        <begin position="274"/>
        <end position="299"/>
    </location>
</feature>
<reference evidence="3" key="1">
    <citation type="submission" date="2019-11" db="EMBL/GenBank/DDBJ databases">
        <title>Genomic insights into an expanded diversity of filamentous marine cyanobacteria reveals the extraordinary biosynthetic potential of Moorea and Okeania.</title>
        <authorList>
            <person name="Ferreira Leao T."/>
            <person name="Wang M."/>
            <person name="Moss N."/>
            <person name="Da Silva R."/>
            <person name="Sanders J."/>
            <person name="Nurk S."/>
            <person name="Gurevich A."/>
            <person name="Humphrey G."/>
            <person name="Reher R."/>
            <person name="Zhu Q."/>
            <person name="Belda-Ferre P."/>
            <person name="Glukhov E."/>
            <person name="Rex R."/>
            <person name="Dorrestein P.C."/>
            <person name="Knight R."/>
            <person name="Pevzner P."/>
            <person name="Gerwick W.H."/>
            <person name="Gerwick L."/>
        </authorList>
    </citation>
    <scope>NUCLEOTIDE SEQUENCE</scope>
    <source>
        <strain evidence="3">SIO1C4</strain>
    </source>
</reference>
<feature type="compositionally biased region" description="Polar residues" evidence="2">
    <location>
        <begin position="274"/>
        <end position="291"/>
    </location>
</feature>
<dbReference type="AlphaFoldDB" id="A0A6B3NIJ6"/>
<name>A0A6B3NIJ6_9CYAN</name>
<sequence length="299" mass="34177">MYPISALAKLVIILEKLESYEHKESSAGVVVLEVMNLNSGRENLVDFFALIKNAEEEIKQMNDISYYEKHNELIIDLKLKMSGLNFWMEKSHILSDYIKNKHIISAMASLADEFHRRRPQPSLPQDFLKIISNKLSSLLSEVKSSDLSEDLKKIIIRGIEDIIAAINKSDIEGIEKIGKNTKSLVVDLNLTGSYCKESNKKNPAYNKINIVLCLILYFFKPTNVYDIVGIIPLIDPKIKSEIEKIFNKKDIQEKDINKLIENKREIQGKEIKAISSSEMNDTKPPNETNITRLKGNMHE</sequence>
<comment type="caution">
    <text evidence="3">The sequence shown here is derived from an EMBL/GenBank/DDBJ whole genome shotgun (WGS) entry which is preliminary data.</text>
</comment>
<evidence type="ECO:0000256" key="2">
    <source>
        <dbReference type="SAM" id="MobiDB-lite"/>
    </source>
</evidence>
<accession>A0A6B3NIJ6</accession>
<dbReference type="EMBL" id="JAAHFQ010000627">
    <property type="protein sequence ID" value="NER30715.1"/>
    <property type="molecule type" value="Genomic_DNA"/>
</dbReference>
<evidence type="ECO:0000313" key="3">
    <source>
        <dbReference type="EMBL" id="NER30715.1"/>
    </source>
</evidence>
<protein>
    <submittedName>
        <fullName evidence="3">Uncharacterized protein</fullName>
    </submittedName>
</protein>
<proteinExistence type="predicted"/>
<evidence type="ECO:0000256" key="1">
    <source>
        <dbReference type="SAM" id="Coils"/>
    </source>
</evidence>
<keyword evidence="1" id="KW-0175">Coiled coil</keyword>
<organism evidence="3">
    <name type="scientific">Symploca sp. SIO1C4</name>
    <dbReference type="NCBI Taxonomy" id="2607765"/>
    <lineage>
        <taxon>Bacteria</taxon>
        <taxon>Bacillati</taxon>
        <taxon>Cyanobacteriota</taxon>
        <taxon>Cyanophyceae</taxon>
        <taxon>Coleofasciculales</taxon>
        <taxon>Coleofasciculaceae</taxon>
        <taxon>Symploca</taxon>
    </lineage>
</organism>